<evidence type="ECO:0000256" key="1">
    <source>
        <dbReference type="ARBA" id="ARBA00022679"/>
    </source>
</evidence>
<evidence type="ECO:0000313" key="5">
    <source>
        <dbReference type="Proteomes" id="UP000248764"/>
    </source>
</evidence>
<evidence type="ECO:0000313" key="4">
    <source>
        <dbReference type="EMBL" id="PZF80861.1"/>
    </source>
</evidence>
<keyword evidence="5" id="KW-1185">Reference proteome</keyword>
<dbReference type="PROSITE" id="PS51278">
    <property type="entry name" value="GATASE_TYPE_2"/>
    <property type="match status" value="1"/>
</dbReference>
<accession>A0A2W2B0C5</accession>
<dbReference type="Gene3D" id="3.60.20.10">
    <property type="entry name" value="Glutamine Phosphoribosylpyrophosphate, subunit 1, domain 1"/>
    <property type="match status" value="1"/>
</dbReference>
<protein>
    <submittedName>
        <fullName evidence="4">Glutamine amidotransferase</fullName>
    </submittedName>
</protein>
<dbReference type="EMBL" id="POTW01000073">
    <property type="protein sequence ID" value="PZF80861.1"/>
    <property type="molecule type" value="Genomic_DNA"/>
</dbReference>
<evidence type="ECO:0000256" key="2">
    <source>
        <dbReference type="ARBA" id="ARBA00022962"/>
    </source>
</evidence>
<dbReference type="Proteomes" id="UP000248764">
    <property type="component" value="Unassembled WGS sequence"/>
</dbReference>
<proteinExistence type="predicted"/>
<dbReference type="PANTHER" id="PTHR11907">
    <property type="entry name" value="AMIDOPHOSPHORIBOSYLTRANSFERASE"/>
    <property type="match status" value="1"/>
</dbReference>
<dbReference type="Pfam" id="PF13522">
    <property type="entry name" value="GATase_6"/>
    <property type="match status" value="1"/>
</dbReference>
<dbReference type="SUPFAM" id="SSF56235">
    <property type="entry name" value="N-terminal nucleophile aminohydrolases (Ntn hydrolases)"/>
    <property type="match status" value="1"/>
</dbReference>
<dbReference type="InterPro" id="IPR029055">
    <property type="entry name" value="Ntn_hydrolases_N"/>
</dbReference>
<sequence length="296" mass="30894">MCGIAALQVRDPALRPRLGALLAGMTCRLVDRGPDAAGVAVYDEPGLLPAGWSNVSVLDPGRPDWPDAVAAALGAEVDVRHVGPTAVVRSRTTTAALAGAVRTAVPEATRIGRGRHAVTLKGVGLAADLTEAFGLDALGGTQGIAHTRMATESAVVASGSHPFSVDDDLCLVHNGSFSNHATVRRTLRRHGVEFDSDNDSEVAARFIGHRMAAGDTLTEALERVVGVFDGFYTLVVTTAGTLAVLRDPIACKPAVVAETAAWVAVASEYRALAELPGVETARIFEPEPGRVYTWTS</sequence>
<feature type="domain" description="Glutamine amidotransferase type-2" evidence="3">
    <location>
        <begin position="2"/>
        <end position="296"/>
    </location>
</feature>
<reference evidence="4 5" key="1">
    <citation type="submission" date="2018-01" db="EMBL/GenBank/DDBJ databases">
        <title>Draft genome sequence of Jiangella sp. GTF31.</title>
        <authorList>
            <person name="Sahin N."/>
            <person name="Ay H."/>
            <person name="Saygin H."/>
        </authorList>
    </citation>
    <scope>NUCLEOTIDE SEQUENCE [LARGE SCALE GENOMIC DNA]</scope>
    <source>
        <strain evidence="4 5">GTF31</strain>
    </source>
</reference>
<dbReference type="AlphaFoldDB" id="A0A2W2B0C5"/>
<keyword evidence="1 4" id="KW-0808">Transferase</keyword>
<dbReference type="InterPro" id="IPR017932">
    <property type="entry name" value="GATase_2_dom"/>
</dbReference>
<organism evidence="4 5">
    <name type="scientific">Jiangella anatolica</name>
    <dbReference type="NCBI Taxonomy" id="2670374"/>
    <lineage>
        <taxon>Bacteria</taxon>
        <taxon>Bacillati</taxon>
        <taxon>Actinomycetota</taxon>
        <taxon>Actinomycetes</taxon>
        <taxon>Jiangellales</taxon>
        <taxon>Jiangellaceae</taxon>
        <taxon>Jiangella</taxon>
    </lineage>
</organism>
<dbReference type="RefSeq" id="WP_111257127.1">
    <property type="nucleotide sequence ID" value="NZ_POTW01000073.1"/>
</dbReference>
<dbReference type="GO" id="GO:0016740">
    <property type="term" value="F:transferase activity"/>
    <property type="evidence" value="ECO:0007669"/>
    <property type="project" value="UniProtKB-KW"/>
</dbReference>
<comment type="caution">
    <text evidence="4">The sequence shown here is derived from an EMBL/GenBank/DDBJ whole genome shotgun (WGS) entry which is preliminary data.</text>
</comment>
<keyword evidence="2 4" id="KW-0315">Glutamine amidotransferase</keyword>
<gene>
    <name evidence="4" type="ORF">C1I92_23765</name>
</gene>
<evidence type="ECO:0000259" key="3">
    <source>
        <dbReference type="PROSITE" id="PS51278"/>
    </source>
</evidence>
<name>A0A2W2B0C5_9ACTN</name>